<comment type="similarity">
    <text evidence="2">Belongs to the MRG family.</text>
</comment>
<feature type="compositionally biased region" description="Polar residues" evidence="13">
    <location>
        <begin position="641"/>
        <end position="653"/>
    </location>
</feature>
<dbReference type="OrthoDB" id="124855at2759"/>
<reference evidence="15" key="1">
    <citation type="submission" date="2017-09" db="EMBL/GenBank/DDBJ databases">
        <title>Polyketide synthases of a Diaporthe helianthi virulent isolate.</title>
        <authorList>
            <person name="Baroncelli R."/>
        </authorList>
    </citation>
    <scope>NUCLEOTIDE SEQUENCE [LARGE SCALE GENOMIC DNA]</scope>
    <source>
        <strain evidence="15">7/96</strain>
    </source>
</reference>
<keyword evidence="6" id="KW-0156">Chromatin regulator</keyword>
<dbReference type="PROSITE" id="PS50048">
    <property type="entry name" value="ZN2_CY6_FUNGAL_2"/>
    <property type="match status" value="1"/>
</dbReference>
<dbReference type="CDD" id="cd00067">
    <property type="entry name" value="GAL4"/>
    <property type="match status" value="1"/>
</dbReference>
<evidence type="ECO:0000256" key="12">
    <source>
        <dbReference type="ARBA" id="ARBA00072864"/>
    </source>
</evidence>
<evidence type="ECO:0000256" key="4">
    <source>
        <dbReference type="ARBA" id="ARBA00018505"/>
    </source>
</evidence>
<feature type="compositionally biased region" description="Basic residues" evidence="13">
    <location>
        <begin position="603"/>
        <end position="613"/>
    </location>
</feature>
<organism evidence="15 16">
    <name type="scientific">Diaporthe helianthi</name>
    <dbReference type="NCBI Taxonomy" id="158607"/>
    <lineage>
        <taxon>Eukaryota</taxon>
        <taxon>Fungi</taxon>
        <taxon>Dikarya</taxon>
        <taxon>Ascomycota</taxon>
        <taxon>Pezizomycotina</taxon>
        <taxon>Sordariomycetes</taxon>
        <taxon>Sordariomycetidae</taxon>
        <taxon>Diaporthales</taxon>
        <taxon>Diaporthaceae</taxon>
        <taxon>Diaporthe</taxon>
    </lineage>
</organism>
<evidence type="ECO:0000256" key="3">
    <source>
        <dbReference type="ARBA" id="ARBA00011353"/>
    </source>
</evidence>
<dbReference type="InterPro" id="IPR008676">
    <property type="entry name" value="MRG"/>
</dbReference>
<proteinExistence type="inferred from homology"/>
<dbReference type="PANTHER" id="PTHR10880">
    <property type="entry name" value="MORTALITY FACTOR 4-LIKE PROTEIN"/>
    <property type="match status" value="1"/>
</dbReference>
<comment type="function">
    <text evidence="11">Involved in deacetylation of histones, chromatin assembly and chromosome segregation. May act as a transcriptional oscillator, directing histone deacetylases to specific chromosomal domains. Component of the NuA4 histone acetyltransferase complex which is involved in transcriptional activation of selected genes principally by acetylation of nucleosomal histone H4 and H2A. The NuA4 complex is also involved in DNA repair.</text>
</comment>
<dbReference type="PROSITE" id="PS00463">
    <property type="entry name" value="ZN2_CY6_FUNGAL_1"/>
    <property type="match status" value="1"/>
</dbReference>
<gene>
    <name evidence="15" type="ORF">DHEL01_v203164</name>
</gene>
<comment type="subcellular location">
    <subcellularLocation>
        <location evidence="1">Nucleus</location>
    </subcellularLocation>
</comment>
<dbReference type="EMBL" id="MAVT02000186">
    <property type="protein sequence ID" value="POS78433.1"/>
    <property type="molecule type" value="Genomic_DNA"/>
</dbReference>
<comment type="caution">
    <text evidence="15">The sequence shown here is derived from an EMBL/GenBank/DDBJ whole genome shotgun (WGS) entry which is preliminary data.</text>
</comment>
<evidence type="ECO:0000256" key="2">
    <source>
        <dbReference type="ARBA" id="ARBA00009093"/>
    </source>
</evidence>
<feature type="compositionally biased region" description="Polar residues" evidence="13">
    <location>
        <begin position="472"/>
        <end position="487"/>
    </location>
</feature>
<feature type="compositionally biased region" description="Low complexity" evidence="13">
    <location>
        <begin position="270"/>
        <end position="286"/>
    </location>
</feature>
<feature type="region of interest" description="Disordered" evidence="13">
    <location>
        <begin position="66"/>
        <end position="97"/>
    </location>
</feature>
<dbReference type="GO" id="GO:0006281">
    <property type="term" value="P:DNA repair"/>
    <property type="evidence" value="ECO:0007669"/>
    <property type="project" value="UniProtKB-KW"/>
</dbReference>
<feature type="domain" description="Zn(2)-C6 fungal-type" evidence="14">
    <location>
        <begin position="392"/>
        <end position="421"/>
    </location>
</feature>
<dbReference type="Pfam" id="PF05712">
    <property type="entry name" value="MRG"/>
    <property type="match status" value="1"/>
</dbReference>
<dbReference type="GO" id="GO:0035267">
    <property type="term" value="C:NuA4 histone acetyltransferase complex"/>
    <property type="evidence" value="ECO:0007669"/>
    <property type="project" value="TreeGrafter"/>
</dbReference>
<feature type="compositionally biased region" description="Basic and acidic residues" evidence="13">
    <location>
        <begin position="614"/>
        <end position="625"/>
    </location>
</feature>
<name>A0A2P5I7E3_DIAHE</name>
<feature type="compositionally biased region" description="Low complexity" evidence="13">
    <location>
        <begin position="353"/>
        <end position="370"/>
    </location>
</feature>
<keyword evidence="8" id="KW-0804">Transcription</keyword>
<evidence type="ECO:0000256" key="9">
    <source>
        <dbReference type="ARBA" id="ARBA00023204"/>
    </source>
</evidence>
<evidence type="ECO:0000259" key="14">
    <source>
        <dbReference type="PROSITE" id="PS50048"/>
    </source>
</evidence>
<keyword evidence="16" id="KW-1185">Reference proteome</keyword>
<keyword evidence="5" id="KW-0227">DNA damage</keyword>
<evidence type="ECO:0000256" key="11">
    <source>
        <dbReference type="ARBA" id="ARBA00057322"/>
    </source>
</evidence>
<dbReference type="Pfam" id="PF00172">
    <property type="entry name" value="Zn_clus"/>
    <property type="match status" value="1"/>
</dbReference>
<evidence type="ECO:0000313" key="15">
    <source>
        <dbReference type="EMBL" id="POS78433.1"/>
    </source>
</evidence>
<dbReference type="FunFam" id="1.10.274.30:FF:000004">
    <property type="entry name" value="Putative Chromatin modification-related protein eaf3"/>
    <property type="match status" value="1"/>
</dbReference>
<feature type="region of interest" description="Disordered" evidence="13">
    <location>
        <begin position="202"/>
        <end position="221"/>
    </location>
</feature>
<feature type="compositionally biased region" description="Basic and acidic residues" evidence="13">
    <location>
        <begin position="586"/>
        <end position="597"/>
    </location>
</feature>
<sequence>MDPAFVKKEASWYKASLPYDNLSRLPPESLSESNPAFKQALHDFYFTTVDGELKTTLEAINYSDPWPVKEKRGRPKKREPTPEDDGSDTLTAGVPPQDREAFNAELRSFMEENCPGEIQELPNPIIKKTTKAAKAKKAVVSREKRAAAKVRSTMPPPPHTRNTRLKAAQAAQAVEAVEAPDVQGTNGDVAATQNAIAVVAAPEADQDPGRARQHSAPPFNSFMRDTRAAMTRNAYMSRPVRDAESNTYQNAWNSAWNSIYNKPRSVGDDPIGNDIPNAPANAPDSAAAEPIAPTYVASKNAAAVPAKSTASEPVTYKARAPKKPAAPKHSAATETATSKVASTKPAAPKPAAPKHSAATETATSKAASTKPVNSGQGKDKLEAVKLPRAAKACDPCRSHKTRCTGGTPCHACSRRGFDCVYAPDGRKAPLKRAREESEDVVKNEALDKDDDQESRPAKRQIKLKLTFKRNLNDSNNTAGATNAQLSSALPDIEEVPEGNTPNGRTSEKRAREEDQEAVKQQPGDKDTDQDSRPAKRARKLKTTSTKEKSTEENPTQERTSQKDSTHASNGAAGNLVDGQKTSKKRAREDEASIDKSAEQGSRPAKRARKSKVRATREKSTKKDSTEMTPFENGSPGEDITNRASTNKGSTHGSHSAAGTIDGQPPIVLPSIEELPEEHEEPNAQPSKVQQFSRTKNGGNSSAKPTKIQTSYSGRITRSRSRQLSEEPEAQAAKLQHKGKRAREETEDPQERPAKLQRSSGNGPNWPKPAGNPQILRAIDSMRIDFEGKALTDDPWDNYPWEPSWMSNTYFNWEKSYHYPDLNLQSQEESFHARPSIKLVMTDVLKGILVDDWEHVTKDSQLVPLPHEQPVVKILNDYLEDEMPKREEDSAQMDILKETMAGLREYFDRALGRILLYRFERLQYSELLPKWENEKDGGPSSVYGGEHLCRLLVSLPELLAQTNMDQQSVSRLREELTKFTNWLSKNGQKYFVREYEVPGPEYQDKAKSS</sequence>
<dbReference type="SUPFAM" id="SSF57701">
    <property type="entry name" value="Zn2/Cys6 DNA-binding domain"/>
    <property type="match status" value="1"/>
</dbReference>
<dbReference type="InterPro" id="IPR038217">
    <property type="entry name" value="MRG_C_sf"/>
</dbReference>
<evidence type="ECO:0000256" key="10">
    <source>
        <dbReference type="ARBA" id="ARBA00023242"/>
    </source>
</evidence>
<dbReference type="GO" id="GO:0006325">
    <property type="term" value="P:chromatin organization"/>
    <property type="evidence" value="ECO:0007669"/>
    <property type="project" value="UniProtKB-KW"/>
</dbReference>
<feature type="region of interest" description="Disordered" evidence="13">
    <location>
        <begin position="428"/>
        <end position="772"/>
    </location>
</feature>
<feature type="compositionally biased region" description="Basic residues" evidence="13">
    <location>
        <begin position="457"/>
        <end position="467"/>
    </location>
</feature>
<evidence type="ECO:0000256" key="7">
    <source>
        <dbReference type="ARBA" id="ARBA00023015"/>
    </source>
</evidence>
<evidence type="ECO:0000313" key="16">
    <source>
        <dbReference type="Proteomes" id="UP000094444"/>
    </source>
</evidence>
<evidence type="ECO:0000256" key="1">
    <source>
        <dbReference type="ARBA" id="ARBA00004123"/>
    </source>
</evidence>
<keyword evidence="7" id="KW-0805">Transcription regulation</keyword>
<dbReference type="SMART" id="SM00066">
    <property type="entry name" value="GAL4"/>
    <property type="match status" value="1"/>
</dbReference>
<dbReference type="Gene3D" id="4.10.240.10">
    <property type="entry name" value="Zn(2)-C6 fungal-type DNA-binding domain"/>
    <property type="match status" value="1"/>
</dbReference>
<dbReference type="Proteomes" id="UP000094444">
    <property type="component" value="Unassembled WGS sequence"/>
</dbReference>
<evidence type="ECO:0000256" key="8">
    <source>
        <dbReference type="ARBA" id="ARBA00023163"/>
    </source>
</evidence>
<feature type="compositionally biased region" description="Basic and acidic residues" evidence="13">
    <location>
        <begin position="522"/>
        <end position="533"/>
    </location>
</feature>
<feature type="compositionally biased region" description="Low complexity" evidence="13">
    <location>
        <begin position="327"/>
        <end position="346"/>
    </location>
</feature>
<protein>
    <recommendedName>
        <fullName evidence="4">Chromatin modification-related protein EAF3</fullName>
    </recommendedName>
    <alternativeName>
        <fullName evidence="12">Chromatin modification-related protein eaf3</fullName>
    </alternativeName>
</protein>
<feature type="region of interest" description="Disordered" evidence="13">
    <location>
        <begin position="302"/>
        <end position="383"/>
    </location>
</feature>
<keyword evidence="9" id="KW-0234">DNA repair</keyword>
<dbReference type="InParanoid" id="A0A2P5I7E3"/>
<evidence type="ECO:0000256" key="5">
    <source>
        <dbReference type="ARBA" id="ARBA00022763"/>
    </source>
</evidence>
<feature type="region of interest" description="Disordered" evidence="13">
    <location>
        <begin position="136"/>
        <end position="162"/>
    </location>
</feature>
<feature type="compositionally biased region" description="Basic and acidic residues" evidence="13">
    <location>
        <begin position="428"/>
        <end position="446"/>
    </location>
</feature>
<dbReference type="InterPro" id="IPR026541">
    <property type="entry name" value="MRG_dom"/>
</dbReference>
<dbReference type="GO" id="GO:0032221">
    <property type="term" value="C:Rpd3S complex"/>
    <property type="evidence" value="ECO:0007669"/>
    <property type="project" value="TreeGrafter"/>
</dbReference>
<dbReference type="InterPro" id="IPR001138">
    <property type="entry name" value="Zn2Cys6_DnaBD"/>
</dbReference>
<feature type="region of interest" description="Disordered" evidence="13">
    <location>
        <begin position="267"/>
        <end position="286"/>
    </location>
</feature>
<comment type="subunit">
    <text evidence="3">Component of the NuA4 histone acetyltransferase complex.</text>
</comment>
<accession>A0A2P5I7E3</accession>
<evidence type="ECO:0000256" key="6">
    <source>
        <dbReference type="ARBA" id="ARBA00022853"/>
    </source>
</evidence>
<dbReference type="GO" id="GO:0008270">
    <property type="term" value="F:zinc ion binding"/>
    <property type="evidence" value="ECO:0007669"/>
    <property type="project" value="InterPro"/>
</dbReference>
<dbReference type="STRING" id="158607.A0A2P5I7E3"/>
<dbReference type="PANTHER" id="PTHR10880:SF15">
    <property type="entry name" value="MSL COMPLEX SUBUNIT 3"/>
    <property type="match status" value="1"/>
</dbReference>
<feature type="compositionally biased region" description="Polar residues" evidence="13">
    <location>
        <begin position="683"/>
        <end position="715"/>
    </location>
</feature>
<dbReference type="InterPro" id="IPR036864">
    <property type="entry name" value="Zn2-C6_fun-type_DNA-bd_sf"/>
</dbReference>
<evidence type="ECO:0000256" key="13">
    <source>
        <dbReference type="SAM" id="MobiDB-lite"/>
    </source>
</evidence>
<dbReference type="PROSITE" id="PS51640">
    <property type="entry name" value="MRG"/>
    <property type="match status" value="1"/>
</dbReference>
<dbReference type="AlphaFoldDB" id="A0A2P5I7E3"/>
<dbReference type="Gene3D" id="1.10.274.30">
    <property type="entry name" value="MRG domain"/>
    <property type="match status" value="1"/>
</dbReference>
<dbReference type="GO" id="GO:0000981">
    <property type="term" value="F:DNA-binding transcription factor activity, RNA polymerase II-specific"/>
    <property type="evidence" value="ECO:0007669"/>
    <property type="project" value="InterPro"/>
</dbReference>
<keyword evidence="10" id="KW-0539">Nucleus</keyword>